<sequence>MKRLTIKSIFIIANFVFFQNRIAAQVINWGNQNYQGRHLLNATLGTDYGITAGLGYHYRISLRKFPVWIGSELSIPAGNELADDYKFKLGAQIRIATIHHFLLSARIQAISRRYHNQSVRLFNFGSDFAGTIGYYQKRWFMGVETGFDKAIVTNFKHSEWYRKNIYNEVQDGWYEPATGGNFYYGLQGGLSIKKVDFSIKVEKVLQQDFKSKPLLPLIGQFGVNFKF</sequence>
<name>A0ABS1BJS4_9SPHI</name>
<evidence type="ECO:0000313" key="1">
    <source>
        <dbReference type="EMBL" id="MBK0383144.1"/>
    </source>
</evidence>
<gene>
    <name evidence="1" type="ORF">I5M32_09255</name>
</gene>
<evidence type="ECO:0000313" key="2">
    <source>
        <dbReference type="Proteomes" id="UP000660024"/>
    </source>
</evidence>
<evidence type="ECO:0008006" key="3">
    <source>
        <dbReference type="Google" id="ProtNLM"/>
    </source>
</evidence>
<organism evidence="1 2">
    <name type="scientific">Pedobacter segetis</name>
    <dbReference type="NCBI Taxonomy" id="2793069"/>
    <lineage>
        <taxon>Bacteria</taxon>
        <taxon>Pseudomonadati</taxon>
        <taxon>Bacteroidota</taxon>
        <taxon>Sphingobacteriia</taxon>
        <taxon>Sphingobacteriales</taxon>
        <taxon>Sphingobacteriaceae</taxon>
        <taxon>Pedobacter</taxon>
    </lineage>
</organism>
<accession>A0ABS1BJS4</accession>
<dbReference type="EMBL" id="JAEHFY010000011">
    <property type="protein sequence ID" value="MBK0383144.1"/>
    <property type="molecule type" value="Genomic_DNA"/>
</dbReference>
<dbReference type="Proteomes" id="UP000660024">
    <property type="component" value="Unassembled WGS sequence"/>
</dbReference>
<protein>
    <recommendedName>
        <fullName evidence="3">Outer membrane protein beta-barrel domain-containing protein</fullName>
    </recommendedName>
</protein>
<comment type="caution">
    <text evidence="1">The sequence shown here is derived from an EMBL/GenBank/DDBJ whole genome shotgun (WGS) entry which is preliminary data.</text>
</comment>
<reference evidence="1 2" key="1">
    <citation type="submission" date="2020-12" db="EMBL/GenBank/DDBJ databases">
        <title>Bacterial novel species Pedobacter sp. SD-b isolated from soil.</title>
        <authorList>
            <person name="Jung H.-Y."/>
        </authorList>
    </citation>
    <scope>NUCLEOTIDE SEQUENCE [LARGE SCALE GENOMIC DNA]</scope>
    <source>
        <strain evidence="1 2">SD-b</strain>
    </source>
</reference>
<proteinExistence type="predicted"/>
<dbReference type="RefSeq" id="WP_200585948.1">
    <property type="nucleotide sequence ID" value="NZ_JAEHFY010000011.1"/>
</dbReference>
<keyword evidence="2" id="KW-1185">Reference proteome</keyword>